<dbReference type="PANTHER" id="PTHR10655:SF63">
    <property type="entry name" value="PHOSPHOLIPASE_CARBOXYLESTERASE_THIOESTERASE DOMAIN-CONTAINING PROTEIN"/>
    <property type="match status" value="1"/>
</dbReference>
<evidence type="ECO:0000259" key="3">
    <source>
        <dbReference type="Pfam" id="PF02230"/>
    </source>
</evidence>
<evidence type="ECO:0000256" key="1">
    <source>
        <dbReference type="ARBA" id="ARBA00006499"/>
    </source>
</evidence>
<dbReference type="GO" id="GO:0008474">
    <property type="term" value="F:palmitoyl-(protein) hydrolase activity"/>
    <property type="evidence" value="ECO:0007669"/>
    <property type="project" value="TreeGrafter"/>
</dbReference>
<dbReference type="Pfam" id="PF02230">
    <property type="entry name" value="Abhydrolase_2"/>
    <property type="match status" value="2"/>
</dbReference>
<evidence type="ECO:0000256" key="2">
    <source>
        <dbReference type="SAM" id="MobiDB-lite"/>
    </source>
</evidence>
<keyword evidence="5" id="KW-1185">Reference proteome</keyword>
<dbReference type="EMBL" id="QGMG01000318">
    <property type="protein sequence ID" value="TVY54647.1"/>
    <property type="molecule type" value="Genomic_DNA"/>
</dbReference>
<dbReference type="SUPFAM" id="SSF53474">
    <property type="entry name" value="alpha/beta-Hydrolases"/>
    <property type="match status" value="1"/>
</dbReference>
<dbReference type="OrthoDB" id="2418081at2759"/>
<dbReference type="GO" id="GO:0005737">
    <property type="term" value="C:cytoplasm"/>
    <property type="evidence" value="ECO:0007669"/>
    <property type="project" value="TreeGrafter"/>
</dbReference>
<accession>A0A7D8Z151</accession>
<proteinExistence type="inferred from homology"/>
<sequence length="339" mass="37244">MASIPSSPTAGAASTSAPIDDLLNTTPPTPPDEAIPSCTPTIIAPSAPTHTHTVIFLHGREDYGCDLAKYFFDSKASDDRTLADIFPSIRWVFPTAKLRYSAQRDFEFSRSSFAQALKGEEIISQWFDVWDIATPEDREELMVEGLQESVKDIIRIIREEAQKVPLDRIILGGISQGCATAILTLMCSGLDLGGFIGLSSWLPFQKKIETLPTGSIDNKDEISRHIMGLLGISPDMDAALLEHADAGERTTNTPEALNLEANISTLSINAEAPNKTPVFLSHSQDDETVPFALGEALRQTMQHLGFDVTWKRYEEGGHWIHSKHGVDDMSAFLHKVLNI</sequence>
<organism evidence="4 5">
    <name type="scientific">Lachnellula cervina</name>
    <dbReference type="NCBI Taxonomy" id="1316786"/>
    <lineage>
        <taxon>Eukaryota</taxon>
        <taxon>Fungi</taxon>
        <taxon>Dikarya</taxon>
        <taxon>Ascomycota</taxon>
        <taxon>Pezizomycotina</taxon>
        <taxon>Leotiomycetes</taxon>
        <taxon>Helotiales</taxon>
        <taxon>Lachnaceae</taxon>
        <taxon>Lachnellula</taxon>
    </lineage>
</organism>
<dbReference type="PANTHER" id="PTHR10655">
    <property type="entry name" value="LYSOPHOSPHOLIPASE-RELATED"/>
    <property type="match status" value="1"/>
</dbReference>
<dbReference type="GO" id="GO:0052689">
    <property type="term" value="F:carboxylic ester hydrolase activity"/>
    <property type="evidence" value="ECO:0007669"/>
    <property type="project" value="TreeGrafter"/>
</dbReference>
<feature type="compositionally biased region" description="Low complexity" evidence="2">
    <location>
        <begin position="1"/>
        <end position="19"/>
    </location>
</feature>
<gene>
    <name evidence="4" type="ORF">LCER1_G004722</name>
</gene>
<dbReference type="Proteomes" id="UP000481288">
    <property type="component" value="Unassembled WGS sequence"/>
</dbReference>
<feature type="domain" description="Phospholipase/carboxylesterase/thioesterase" evidence="3">
    <location>
        <begin position="271"/>
        <end position="336"/>
    </location>
</feature>
<protein>
    <submittedName>
        <fullName evidence="4">Acyl-protein thioesterase 1</fullName>
    </submittedName>
</protein>
<reference evidence="4 5" key="1">
    <citation type="submission" date="2018-05" db="EMBL/GenBank/DDBJ databases">
        <title>Whole genome sequencing for identification of molecular markers to develop diagnostic detection tools for the regulated plant pathogen Lachnellula willkommii.</title>
        <authorList>
            <person name="Giroux E."/>
            <person name="Bilodeau G."/>
        </authorList>
    </citation>
    <scope>NUCLEOTIDE SEQUENCE [LARGE SCALE GENOMIC DNA]</scope>
    <source>
        <strain evidence="4 5">CBS 625.97</strain>
    </source>
</reference>
<name>A0A7D8Z151_9HELO</name>
<evidence type="ECO:0000313" key="4">
    <source>
        <dbReference type="EMBL" id="TVY54647.1"/>
    </source>
</evidence>
<dbReference type="InterPro" id="IPR003140">
    <property type="entry name" value="PLipase/COase/thioEstase"/>
</dbReference>
<feature type="region of interest" description="Disordered" evidence="2">
    <location>
        <begin position="1"/>
        <end position="36"/>
    </location>
</feature>
<dbReference type="AlphaFoldDB" id="A0A7D8Z151"/>
<dbReference type="InterPro" id="IPR029058">
    <property type="entry name" value="AB_hydrolase_fold"/>
</dbReference>
<dbReference type="InterPro" id="IPR050565">
    <property type="entry name" value="LYPA1-2/EST-like"/>
</dbReference>
<evidence type="ECO:0000313" key="5">
    <source>
        <dbReference type="Proteomes" id="UP000481288"/>
    </source>
</evidence>
<feature type="domain" description="Phospholipase/carboxylesterase/thioesterase" evidence="3">
    <location>
        <begin position="42"/>
        <end position="213"/>
    </location>
</feature>
<comment type="caution">
    <text evidence="4">The sequence shown here is derived from an EMBL/GenBank/DDBJ whole genome shotgun (WGS) entry which is preliminary data.</text>
</comment>
<dbReference type="Gene3D" id="3.40.50.1820">
    <property type="entry name" value="alpha/beta hydrolase"/>
    <property type="match status" value="1"/>
</dbReference>
<comment type="similarity">
    <text evidence="1">Belongs to the AB hydrolase superfamily. AB hydrolase 2 family.</text>
</comment>